<dbReference type="PANTHER" id="PTHR33164:SF57">
    <property type="entry name" value="MARR-FAMILY TRANSCRIPTIONAL REGULATOR"/>
    <property type="match status" value="1"/>
</dbReference>
<dbReference type="PROSITE" id="PS01117">
    <property type="entry name" value="HTH_MARR_1"/>
    <property type="match status" value="1"/>
</dbReference>
<dbReference type="GO" id="GO:0003700">
    <property type="term" value="F:DNA-binding transcription factor activity"/>
    <property type="evidence" value="ECO:0007669"/>
    <property type="project" value="InterPro"/>
</dbReference>
<dbReference type="SUPFAM" id="SSF46785">
    <property type="entry name" value="Winged helix' DNA-binding domain"/>
    <property type="match status" value="1"/>
</dbReference>
<dbReference type="Gene3D" id="1.10.10.10">
    <property type="entry name" value="Winged helix-like DNA-binding domain superfamily/Winged helix DNA-binding domain"/>
    <property type="match status" value="1"/>
</dbReference>
<dbReference type="PROSITE" id="PS50995">
    <property type="entry name" value="HTH_MARR_2"/>
    <property type="match status" value="1"/>
</dbReference>
<name>A0A239I773_9BURK</name>
<dbReference type="Pfam" id="PF12802">
    <property type="entry name" value="MarR_2"/>
    <property type="match status" value="1"/>
</dbReference>
<dbReference type="Proteomes" id="UP000198284">
    <property type="component" value="Unassembled WGS sequence"/>
</dbReference>
<dbReference type="GO" id="GO:0003677">
    <property type="term" value="F:DNA binding"/>
    <property type="evidence" value="ECO:0007669"/>
    <property type="project" value="UniProtKB-KW"/>
</dbReference>
<dbReference type="EMBL" id="FZOT01000008">
    <property type="protein sequence ID" value="SNS88174.1"/>
    <property type="molecule type" value="Genomic_DNA"/>
</dbReference>
<dbReference type="InterPro" id="IPR039422">
    <property type="entry name" value="MarR/SlyA-like"/>
</dbReference>
<reference evidence="6 7" key="1">
    <citation type="submission" date="2017-06" db="EMBL/GenBank/DDBJ databases">
        <authorList>
            <person name="Kim H.J."/>
            <person name="Triplett B.A."/>
        </authorList>
    </citation>
    <scope>NUCLEOTIDE SEQUENCE [LARGE SCALE GENOMIC DNA]</scope>
    <source>
        <strain evidence="6 7">U15</strain>
    </source>
</reference>
<gene>
    <name evidence="6" type="ORF">SAMN06265795_108104</name>
</gene>
<feature type="domain" description="HTH marR-type" evidence="5">
    <location>
        <begin position="27"/>
        <end position="161"/>
    </location>
</feature>
<evidence type="ECO:0000259" key="5">
    <source>
        <dbReference type="PROSITE" id="PS50995"/>
    </source>
</evidence>
<dbReference type="AlphaFoldDB" id="A0A239I773"/>
<dbReference type="InterPro" id="IPR023187">
    <property type="entry name" value="Tscrpt_reg_MarR-type_CS"/>
</dbReference>
<keyword evidence="2" id="KW-0238">DNA-binding</keyword>
<evidence type="ECO:0000256" key="3">
    <source>
        <dbReference type="ARBA" id="ARBA00023163"/>
    </source>
</evidence>
<organism evidence="6 7">
    <name type="scientific">Noviherbaspirillum humi</name>
    <dbReference type="NCBI Taxonomy" id="1688639"/>
    <lineage>
        <taxon>Bacteria</taxon>
        <taxon>Pseudomonadati</taxon>
        <taxon>Pseudomonadota</taxon>
        <taxon>Betaproteobacteria</taxon>
        <taxon>Burkholderiales</taxon>
        <taxon>Oxalobacteraceae</taxon>
        <taxon>Noviherbaspirillum</taxon>
    </lineage>
</organism>
<dbReference type="RefSeq" id="WP_089399875.1">
    <property type="nucleotide sequence ID" value="NZ_FZOT01000008.1"/>
</dbReference>
<dbReference type="SMART" id="SM00347">
    <property type="entry name" value="HTH_MARR"/>
    <property type="match status" value="1"/>
</dbReference>
<keyword evidence="3" id="KW-0804">Transcription</keyword>
<keyword evidence="7" id="KW-1185">Reference proteome</keyword>
<dbReference type="PANTHER" id="PTHR33164">
    <property type="entry name" value="TRANSCRIPTIONAL REGULATOR, MARR FAMILY"/>
    <property type="match status" value="1"/>
</dbReference>
<sequence>MPDSANHRKPQAATQKRPRTTDQGWRRHNIGRLLNNAIQRFEKRILEQMEQAGHGGCSLSHIGVTRNLDIEGTRATELARRAGMTKQAMGELIAQLEERGLVERRPDPIDRRARIVYFSDQGLEWLNAFHIALDRAESEMRREIGAAGLELMKQALEKYGAREEAHAALPHG</sequence>
<dbReference type="InterPro" id="IPR000835">
    <property type="entry name" value="HTH_MarR-typ"/>
</dbReference>
<proteinExistence type="predicted"/>
<evidence type="ECO:0000256" key="1">
    <source>
        <dbReference type="ARBA" id="ARBA00023015"/>
    </source>
</evidence>
<dbReference type="InterPro" id="IPR036390">
    <property type="entry name" value="WH_DNA-bd_sf"/>
</dbReference>
<dbReference type="OrthoDB" id="3215377at2"/>
<dbReference type="GO" id="GO:0006950">
    <property type="term" value="P:response to stress"/>
    <property type="evidence" value="ECO:0007669"/>
    <property type="project" value="TreeGrafter"/>
</dbReference>
<protein>
    <submittedName>
        <fullName evidence="6">MarR family protein</fullName>
    </submittedName>
</protein>
<evidence type="ECO:0000313" key="7">
    <source>
        <dbReference type="Proteomes" id="UP000198284"/>
    </source>
</evidence>
<accession>A0A239I773</accession>
<evidence type="ECO:0000256" key="4">
    <source>
        <dbReference type="SAM" id="MobiDB-lite"/>
    </source>
</evidence>
<evidence type="ECO:0000256" key="2">
    <source>
        <dbReference type="ARBA" id="ARBA00023125"/>
    </source>
</evidence>
<dbReference type="InterPro" id="IPR036388">
    <property type="entry name" value="WH-like_DNA-bd_sf"/>
</dbReference>
<evidence type="ECO:0000313" key="6">
    <source>
        <dbReference type="EMBL" id="SNS88174.1"/>
    </source>
</evidence>
<feature type="region of interest" description="Disordered" evidence="4">
    <location>
        <begin position="1"/>
        <end position="26"/>
    </location>
</feature>
<keyword evidence="1" id="KW-0805">Transcription regulation</keyword>